<evidence type="ECO:0000256" key="2">
    <source>
        <dbReference type="ARBA" id="ARBA00022448"/>
    </source>
</evidence>
<proteinExistence type="inferred from homology"/>
<dbReference type="RefSeq" id="WP_188428121.1">
    <property type="nucleotide sequence ID" value="NZ_BAABKH010000010.1"/>
</dbReference>
<dbReference type="PROSITE" id="PS50893">
    <property type="entry name" value="ABC_TRANSPORTER_2"/>
    <property type="match status" value="1"/>
</dbReference>
<feature type="compositionally biased region" description="Low complexity" evidence="5">
    <location>
        <begin position="314"/>
        <end position="326"/>
    </location>
</feature>
<dbReference type="CDD" id="cd03268">
    <property type="entry name" value="ABC_BcrA_bacitracin_resist"/>
    <property type="match status" value="1"/>
</dbReference>
<keyword evidence="4 7" id="KW-0067">ATP-binding</keyword>
<dbReference type="InterPro" id="IPR003593">
    <property type="entry name" value="AAA+_ATPase"/>
</dbReference>
<dbReference type="PANTHER" id="PTHR43335:SF4">
    <property type="entry name" value="ABC TRANSPORTER, ATP-BINDING PROTEIN"/>
    <property type="match status" value="1"/>
</dbReference>
<feature type="domain" description="ABC transporter" evidence="6">
    <location>
        <begin position="11"/>
        <end position="237"/>
    </location>
</feature>
<dbReference type="SMART" id="SM00382">
    <property type="entry name" value="AAA"/>
    <property type="match status" value="1"/>
</dbReference>
<dbReference type="EMBL" id="BMEM01000001">
    <property type="protein sequence ID" value="GGF41200.1"/>
    <property type="molecule type" value="Genomic_DNA"/>
</dbReference>
<sequence length="348" mass="36710">MNSAAADGTGVSVRGLTKTFGSFRAVDDLTFEVRPGRVTGFLGPNGAGKTTTLRMLLGLIRPTAGEALIGGHHYADLQHPLQVVGAALEATGFHPGRSGRDHLRVLAATHAIPDARVDELLELVGIPAAARKRAGDYSMGMRQRLGLAAALLGDPQVLLLDEPANGLDPEGIRWMRGFMRHLAREQGKTVLVSSHLLGEVEQTVEDVVIIANGHLVREGTMDELHGDPAVLVRTTDAPTLAAALARAGIASAPEDQPGSLRVLTGDLARVGDVALAVGLPVHELRPLRTDLERLFLELTESPEHRNRNLEVTSTTPAGAAPAPTGARHTDIPPPTGADAPVPAQEENR</sequence>
<dbReference type="GO" id="GO:0016887">
    <property type="term" value="F:ATP hydrolysis activity"/>
    <property type="evidence" value="ECO:0007669"/>
    <property type="project" value="InterPro"/>
</dbReference>
<evidence type="ECO:0000259" key="6">
    <source>
        <dbReference type="PROSITE" id="PS50893"/>
    </source>
</evidence>
<dbReference type="GO" id="GO:0005524">
    <property type="term" value="F:ATP binding"/>
    <property type="evidence" value="ECO:0007669"/>
    <property type="project" value="UniProtKB-KW"/>
</dbReference>
<feature type="region of interest" description="Disordered" evidence="5">
    <location>
        <begin position="305"/>
        <end position="348"/>
    </location>
</feature>
<evidence type="ECO:0000256" key="5">
    <source>
        <dbReference type="SAM" id="MobiDB-lite"/>
    </source>
</evidence>
<comment type="similarity">
    <text evidence="1">Belongs to the ABC transporter superfamily.</text>
</comment>
<evidence type="ECO:0000256" key="1">
    <source>
        <dbReference type="ARBA" id="ARBA00005417"/>
    </source>
</evidence>
<keyword evidence="8" id="KW-1185">Reference proteome</keyword>
<name>A0A917BG18_9MICO</name>
<accession>A0A917BG18</accession>
<dbReference type="Gene3D" id="3.40.50.300">
    <property type="entry name" value="P-loop containing nucleotide triphosphate hydrolases"/>
    <property type="match status" value="1"/>
</dbReference>
<dbReference type="AlphaFoldDB" id="A0A917BG18"/>
<gene>
    <name evidence="7" type="ORF">GCM10011366_06110</name>
</gene>
<evidence type="ECO:0000313" key="8">
    <source>
        <dbReference type="Proteomes" id="UP000605670"/>
    </source>
</evidence>
<comment type="caution">
    <text evidence="7">The sequence shown here is derived from an EMBL/GenBank/DDBJ whole genome shotgun (WGS) entry which is preliminary data.</text>
</comment>
<evidence type="ECO:0000256" key="4">
    <source>
        <dbReference type="ARBA" id="ARBA00022840"/>
    </source>
</evidence>
<dbReference type="Proteomes" id="UP000605670">
    <property type="component" value="Unassembled WGS sequence"/>
</dbReference>
<evidence type="ECO:0000256" key="3">
    <source>
        <dbReference type="ARBA" id="ARBA00022741"/>
    </source>
</evidence>
<organism evidence="7 8">
    <name type="scientific">Ornithinimicrobium tianjinense</name>
    <dbReference type="NCBI Taxonomy" id="1195761"/>
    <lineage>
        <taxon>Bacteria</taxon>
        <taxon>Bacillati</taxon>
        <taxon>Actinomycetota</taxon>
        <taxon>Actinomycetes</taxon>
        <taxon>Micrococcales</taxon>
        <taxon>Ornithinimicrobiaceae</taxon>
        <taxon>Ornithinimicrobium</taxon>
    </lineage>
</organism>
<dbReference type="PANTHER" id="PTHR43335">
    <property type="entry name" value="ABC TRANSPORTER, ATP-BINDING PROTEIN"/>
    <property type="match status" value="1"/>
</dbReference>
<evidence type="ECO:0000313" key="7">
    <source>
        <dbReference type="EMBL" id="GGF41200.1"/>
    </source>
</evidence>
<keyword evidence="2" id="KW-0813">Transport</keyword>
<protein>
    <submittedName>
        <fullName evidence="7">ABC transporter ATP-binding protein</fullName>
    </submittedName>
</protein>
<dbReference type="InterPro" id="IPR027417">
    <property type="entry name" value="P-loop_NTPase"/>
</dbReference>
<reference evidence="7" key="2">
    <citation type="submission" date="2020-09" db="EMBL/GenBank/DDBJ databases">
        <authorList>
            <person name="Sun Q."/>
            <person name="Zhou Y."/>
        </authorList>
    </citation>
    <scope>NUCLEOTIDE SEQUENCE</scope>
    <source>
        <strain evidence="7">CGMCC 1.12160</strain>
    </source>
</reference>
<dbReference type="SUPFAM" id="SSF52540">
    <property type="entry name" value="P-loop containing nucleoside triphosphate hydrolases"/>
    <property type="match status" value="1"/>
</dbReference>
<dbReference type="Pfam" id="PF00005">
    <property type="entry name" value="ABC_tran"/>
    <property type="match status" value="1"/>
</dbReference>
<keyword evidence="3" id="KW-0547">Nucleotide-binding</keyword>
<reference evidence="7" key="1">
    <citation type="journal article" date="2014" name="Int. J. Syst. Evol. Microbiol.">
        <title>Complete genome sequence of Corynebacterium casei LMG S-19264T (=DSM 44701T), isolated from a smear-ripened cheese.</title>
        <authorList>
            <consortium name="US DOE Joint Genome Institute (JGI-PGF)"/>
            <person name="Walter F."/>
            <person name="Albersmeier A."/>
            <person name="Kalinowski J."/>
            <person name="Ruckert C."/>
        </authorList>
    </citation>
    <scope>NUCLEOTIDE SEQUENCE</scope>
    <source>
        <strain evidence="7">CGMCC 1.12160</strain>
    </source>
</reference>
<dbReference type="InterPro" id="IPR003439">
    <property type="entry name" value="ABC_transporter-like_ATP-bd"/>
</dbReference>